<protein>
    <submittedName>
        <fullName evidence="1">Uncharacterized protein</fullName>
    </submittedName>
</protein>
<comment type="caution">
    <text evidence="1">The sequence shown here is derived from an EMBL/GenBank/DDBJ whole genome shotgun (WGS) entry which is preliminary data.</text>
</comment>
<evidence type="ECO:0000313" key="1">
    <source>
        <dbReference type="EMBL" id="MPC94770.1"/>
    </source>
</evidence>
<sequence length="65" mass="7299">MKAASNNGHRKQIVSAWPQLLIAGGQAQRLQRGLDQPHKHSLIDTHQRRPAFTPPLTLLTLLHSF</sequence>
<dbReference type="AlphaFoldDB" id="A0A5B7JDE8"/>
<proteinExistence type="predicted"/>
<accession>A0A5B7JDE8</accession>
<evidence type="ECO:0000313" key="2">
    <source>
        <dbReference type="Proteomes" id="UP000324222"/>
    </source>
</evidence>
<dbReference type="Proteomes" id="UP000324222">
    <property type="component" value="Unassembled WGS sequence"/>
</dbReference>
<organism evidence="1 2">
    <name type="scientific">Portunus trituberculatus</name>
    <name type="common">Swimming crab</name>
    <name type="synonym">Neptunus trituberculatus</name>
    <dbReference type="NCBI Taxonomy" id="210409"/>
    <lineage>
        <taxon>Eukaryota</taxon>
        <taxon>Metazoa</taxon>
        <taxon>Ecdysozoa</taxon>
        <taxon>Arthropoda</taxon>
        <taxon>Crustacea</taxon>
        <taxon>Multicrustacea</taxon>
        <taxon>Malacostraca</taxon>
        <taxon>Eumalacostraca</taxon>
        <taxon>Eucarida</taxon>
        <taxon>Decapoda</taxon>
        <taxon>Pleocyemata</taxon>
        <taxon>Brachyura</taxon>
        <taxon>Eubrachyura</taxon>
        <taxon>Portunoidea</taxon>
        <taxon>Portunidae</taxon>
        <taxon>Portuninae</taxon>
        <taxon>Portunus</taxon>
    </lineage>
</organism>
<dbReference type="EMBL" id="VSRR010099817">
    <property type="protein sequence ID" value="MPC94770.1"/>
    <property type="molecule type" value="Genomic_DNA"/>
</dbReference>
<keyword evidence="2" id="KW-1185">Reference proteome</keyword>
<name>A0A5B7JDE8_PORTR</name>
<gene>
    <name evidence="1" type="ORF">E2C01_089954</name>
</gene>
<reference evidence="1 2" key="1">
    <citation type="submission" date="2019-05" db="EMBL/GenBank/DDBJ databases">
        <title>Another draft genome of Portunus trituberculatus and its Hox gene families provides insights of decapod evolution.</title>
        <authorList>
            <person name="Jeong J.-H."/>
            <person name="Song I."/>
            <person name="Kim S."/>
            <person name="Choi T."/>
            <person name="Kim D."/>
            <person name="Ryu S."/>
            <person name="Kim W."/>
        </authorList>
    </citation>
    <scope>NUCLEOTIDE SEQUENCE [LARGE SCALE GENOMIC DNA]</scope>
    <source>
        <tissue evidence="1">Muscle</tissue>
    </source>
</reference>